<reference evidence="2" key="1">
    <citation type="submission" date="2021-10" db="EMBL/GenBank/DDBJ databases">
        <title>Roseicella aerolatum sp. nov., isolated from aerosols of e-waste dismantling site.</title>
        <authorList>
            <person name="Qin T."/>
        </authorList>
    </citation>
    <scope>NUCLEOTIDE SEQUENCE</scope>
    <source>
        <strain evidence="2">GB24</strain>
    </source>
</reference>
<keyword evidence="1" id="KW-1133">Transmembrane helix</keyword>
<feature type="transmembrane region" description="Helical" evidence="1">
    <location>
        <begin position="127"/>
        <end position="145"/>
    </location>
</feature>
<organism evidence="2 3">
    <name type="scientific">Roseicella aerolata</name>
    <dbReference type="NCBI Taxonomy" id="2883479"/>
    <lineage>
        <taxon>Bacteria</taxon>
        <taxon>Pseudomonadati</taxon>
        <taxon>Pseudomonadota</taxon>
        <taxon>Alphaproteobacteria</taxon>
        <taxon>Acetobacterales</taxon>
        <taxon>Roseomonadaceae</taxon>
        <taxon>Roseicella</taxon>
    </lineage>
</organism>
<feature type="transmembrane region" description="Helical" evidence="1">
    <location>
        <begin position="59"/>
        <end position="79"/>
    </location>
</feature>
<evidence type="ECO:0000313" key="3">
    <source>
        <dbReference type="Proteomes" id="UP001139311"/>
    </source>
</evidence>
<protein>
    <submittedName>
        <fullName evidence="2">Uncharacterized protein</fullName>
    </submittedName>
</protein>
<proteinExistence type="predicted"/>
<sequence>MARRLLSGFLAGFFAVLVFHQGTAFLLHHIGNGIPASVALFGQVGPPFNPAPVPPFGVPTMLSQAFWGGVWGVLLALLLDRLRPPALLFGFVFGALALSLVAFTLVARLKGLPVFAGGNRQVWARAGLLNGAWGWGTALLLLWPLRLRT</sequence>
<dbReference type="Proteomes" id="UP001139311">
    <property type="component" value="Unassembled WGS sequence"/>
</dbReference>
<evidence type="ECO:0000313" key="2">
    <source>
        <dbReference type="EMBL" id="MCB4823183.1"/>
    </source>
</evidence>
<dbReference type="EMBL" id="JAJAQI010000023">
    <property type="protein sequence ID" value="MCB4823183.1"/>
    <property type="molecule type" value="Genomic_DNA"/>
</dbReference>
<keyword evidence="1" id="KW-0472">Membrane</keyword>
<keyword evidence="1" id="KW-0812">Transmembrane</keyword>
<gene>
    <name evidence="2" type="ORF">LHA35_15725</name>
</gene>
<comment type="caution">
    <text evidence="2">The sequence shown here is derived from an EMBL/GenBank/DDBJ whole genome shotgun (WGS) entry which is preliminary data.</text>
</comment>
<name>A0A9X1IGY5_9PROT</name>
<dbReference type="AlphaFoldDB" id="A0A9X1IGY5"/>
<accession>A0A9X1IGY5</accession>
<keyword evidence="3" id="KW-1185">Reference proteome</keyword>
<feature type="transmembrane region" description="Helical" evidence="1">
    <location>
        <begin position="86"/>
        <end position="107"/>
    </location>
</feature>
<dbReference type="RefSeq" id="WP_226609580.1">
    <property type="nucleotide sequence ID" value="NZ_JAJAQI010000023.1"/>
</dbReference>
<evidence type="ECO:0000256" key="1">
    <source>
        <dbReference type="SAM" id="Phobius"/>
    </source>
</evidence>